<gene>
    <name evidence="3" type="ORF">C7Y71_007110</name>
</gene>
<dbReference type="RefSeq" id="WP_111898305.1">
    <property type="nucleotide sequence ID" value="NZ_CP033459.1"/>
</dbReference>
<dbReference type="InterPro" id="IPR032675">
    <property type="entry name" value="LRR_dom_sf"/>
</dbReference>
<keyword evidence="1" id="KW-0732">Signal</keyword>
<dbReference type="EMBL" id="CP033459">
    <property type="protein sequence ID" value="QFQ12804.1"/>
    <property type="molecule type" value="Genomic_DNA"/>
</dbReference>
<dbReference type="InterPro" id="IPR038765">
    <property type="entry name" value="Papain-like_cys_pep_sf"/>
</dbReference>
<dbReference type="Pfam" id="PF01841">
    <property type="entry name" value="Transglut_core"/>
    <property type="match status" value="1"/>
</dbReference>
<dbReference type="PROSITE" id="PS51257">
    <property type="entry name" value="PROKAR_LIPOPROTEIN"/>
    <property type="match status" value="1"/>
</dbReference>
<keyword evidence="4" id="KW-1185">Reference proteome</keyword>
<feature type="signal peptide" evidence="1">
    <location>
        <begin position="1"/>
        <end position="24"/>
    </location>
</feature>
<dbReference type="Gene3D" id="3.10.620.30">
    <property type="match status" value="1"/>
</dbReference>
<dbReference type="AlphaFoldDB" id="A0A5P8E782"/>
<evidence type="ECO:0000313" key="3">
    <source>
        <dbReference type="EMBL" id="QFQ12804.1"/>
    </source>
</evidence>
<dbReference type="KEGG" id="alq:C7Y71_007110"/>
<feature type="chain" id="PRO_5024274373" evidence="1">
    <location>
        <begin position="25"/>
        <end position="445"/>
    </location>
</feature>
<dbReference type="Proteomes" id="UP000249375">
    <property type="component" value="Chromosome"/>
</dbReference>
<organism evidence="3 4">
    <name type="scientific">Pseudoprevotella muciniphila</name>
    <dbReference type="NCBI Taxonomy" id="2133944"/>
    <lineage>
        <taxon>Bacteria</taxon>
        <taxon>Pseudomonadati</taxon>
        <taxon>Bacteroidota</taxon>
        <taxon>Bacteroidia</taxon>
        <taxon>Bacteroidales</taxon>
        <taxon>Prevotellaceae</taxon>
        <taxon>Pseudoprevotella</taxon>
    </lineage>
</organism>
<feature type="domain" description="Transglutaminase-like" evidence="2">
    <location>
        <begin position="142"/>
        <end position="203"/>
    </location>
</feature>
<evidence type="ECO:0000256" key="1">
    <source>
        <dbReference type="SAM" id="SignalP"/>
    </source>
</evidence>
<evidence type="ECO:0000313" key="4">
    <source>
        <dbReference type="Proteomes" id="UP000249375"/>
    </source>
</evidence>
<reference evidence="3 4" key="1">
    <citation type="submission" date="2018-11" db="EMBL/GenBank/DDBJ databases">
        <authorList>
            <person name="Na S.W."/>
            <person name="Baik M."/>
        </authorList>
    </citation>
    <scope>NUCLEOTIDE SEQUENCE [LARGE SCALE GENOMIC DNA]</scope>
    <source>
        <strain evidence="3 4">E39</strain>
    </source>
</reference>
<dbReference type="GO" id="GO:0005737">
    <property type="term" value="C:cytoplasm"/>
    <property type="evidence" value="ECO:0007669"/>
    <property type="project" value="TreeGrafter"/>
</dbReference>
<dbReference type="PANTHER" id="PTHR46333">
    <property type="entry name" value="CYTOKINESIS PROTEIN 3"/>
    <property type="match status" value="1"/>
</dbReference>
<accession>A0A5P8E782</accession>
<name>A0A5P8E782_9BACT</name>
<dbReference type="SMART" id="SM00460">
    <property type="entry name" value="TGc"/>
    <property type="match status" value="1"/>
</dbReference>
<dbReference type="Gene3D" id="3.80.10.10">
    <property type="entry name" value="Ribonuclease Inhibitor"/>
    <property type="match status" value="1"/>
</dbReference>
<dbReference type="InterPro" id="IPR002931">
    <property type="entry name" value="Transglutaminase-like"/>
</dbReference>
<sequence>MKILYTILPLLASILLLGSCSSDLDEEVLAEASVTNPIQNQTKDVDESLFAESDGAECYSRKYSLAAGFYRMLARADENVGTTLGMVEITDEQYAEIADEVQYIIEGCTTDDQKFKAIYDWITKNVKYDIDGTNIGQTAYFTFTQKLGNCQGYSNLTRVMCYAAGLRALNINGMLHMGGGLYGGHAWNYVKIDKRWRVVDTTNKRYFEIASVANYETELQPLEVDEVLMVRDDFDYSWHNGFVSVVKIKKTDAIVSIPYSIDGKMQIESVNPTSDVPSGVKELYLPASVSRLGTEDNIGLNYYGTNIEAIHVKSDNTDLYSENGIVYRRNGDEINIYYVPLGMKWVTFSNLLTVLDKNSLYYHPNAFNVVIPSSVKKVEPWAIENCPNVKYIYVPESGCTYYDFDSNWYETTSSSPTEHTFVGVAEDCQIIKGSAPTGIKPVTID</sequence>
<dbReference type="OrthoDB" id="9788327at2"/>
<dbReference type="SUPFAM" id="SSF54001">
    <property type="entry name" value="Cysteine proteinases"/>
    <property type="match status" value="1"/>
</dbReference>
<protein>
    <submittedName>
        <fullName evidence="3">Transglutaminase domain-containing protein</fullName>
    </submittedName>
</protein>
<proteinExistence type="predicted"/>
<dbReference type="InterPro" id="IPR052557">
    <property type="entry name" value="CAP/Cytokinesis_protein"/>
</dbReference>
<dbReference type="PANTHER" id="PTHR46333:SF2">
    <property type="entry name" value="CYTOKINESIS PROTEIN 3"/>
    <property type="match status" value="1"/>
</dbReference>
<evidence type="ECO:0000259" key="2">
    <source>
        <dbReference type="SMART" id="SM00460"/>
    </source>
</evidence>